<dbReference type="Pfam" id="PF00084">
    <property type="entry name" value="Sushi"/>
    <property type="match status" value="1"/>
</dbReference>
<feature type="domain" description="Sushi" evidence="4">
    <location>
        <begin position="245"/>
        <end position="298"/>
    </location>
</feature>
<evidence type="ECO:0000256" key="1">
    <source>
        <dbReference type="ARBA" id="ARBA00023157"/>
    </source>
</evidence>
<gene>
    <name evidence="5" type="ORF">B5V51_8829</name>
</gene>
<organism evidence="5">
    <name type="scientific">Heliothis virescens</name>
    <name type="common">Tobacco budworm moth</name>
    <dbReference type="NCBI Taxonomy" id="7102"/>
    <lineage>
        <taxon>Eukaryota</taxon>
        <taxon>Metazoa</taxon>
        <taxon>Ecdysozoa</taxon>
        <taxon>Arthropoda</taxon>
        <taxon>Hexapoda</taxon>
        <taxon>Insecta</taxon>
        <taxon>Pterygota</taxon>
        <taxon>Neoptera</taxon>
        <taxon>Endopterygota</taxon>
        <taxon>Lepidoptera</taxon>
        <taxon>Glossata</taxon>
        <taxon>Ditrysia</taxon>
        <taxon>Noctuoidea</taxon>
        <taxon>Noctuidae</taxon>
        <taxon>Heliothinae</taxon>
        <taxon>Heliothis</taxon>
    </lineage>
</organism>
<reference evidence="5" key="1">
    <citation type="submission" date="2017-09" db="EMBL/GenBank/DDBJ databases">
        <title>Contemporary evolution of a Lepidopteran species, Heliothis virescens, in response to modern agricultural practices.</title>
        <authorList>
            <person name="Fritz M.L."/>
            <person name="Deyonke A.M."/>
            <person name="Papanicolaou A."/>
            <person name="Micinski S."/>
            <person name="Westbrook J."/>
            <person name="Gould F."/>
        </authorList>
    </citation>
    <scope>NUCLEOTIDE SEQUENCE [LARGE SCALE GENOMIC DNA]</scope>
    <source>
        <strain evidence="5">HvINT-</strain>
        <tissue evidence="5">Whole body</tissue>
    </source>
</reference>
<comment type="caution">
    <text evidence="5">The sequence shown here is derived from an EMBL/GenBank/DDBJ whole genome shotgun (WGS) entry which is preliminary data.</text>
</comment>
<keyword evidence="1" id="KW-1015">Disulfide bond</keyword>
<comment type="caution">
    <text evidence="2">Lacks conserved residue(s) required for the propagation of feature annotation.</text>
</comment>
<feature type="chain" id="PRO_5012155690" description="Sushi domain-containing protein" evidence="3">
    <location>
        <begin position="19"/>
        <end position="367"/>
    </location>
</feature>
<evidence type="ECO:0000259" key="4">
    <source>
        <dbReference type="PROSITE" id="PS50923"/>
    </source>
</evidence>
<name>A0A2A4J2R9_HELVI</name>
<keyword evidence="2" id="KW-0768">Sushi</keyword>
<evidence type="ECO:0000313" key="5">
    <source>
        <dbReference type="EMBL" id="PCG65683.1"/>
    </source>
</evidence>
<dbReference type="STRING" id="7102.A0A2A4J2R9"/>
<feature type="signal peptide" evidence="3">
    <location>
        <begin position="1"/>
        <end position="18"/>
    </location>
</feature>
<dbReference type="AlphaFoldDB" id="A0A2A4J2R9"/>
<accession>A0A2A4J2R9</accession>
<proteinExistence type="predicted"/>
<dbReference type="CDD" id="cd00033">
    <property type="entry name" value="CCP"/>
    <property type="match status" value="2"/>
</dbReference>
<dbReference type="InterPro" id="IPR000436">
    <property type="entry name" value="Sushi_SCR_CCP_dom"/>
</dbReference>
<evidence type="ECO:0000256" key="2">
    <source>
        <dbReference type="PROSITE-ProRule" id="PRU00302"/>
    </source>
</evidence>
<dbReference type="EMBL" id="NWSH01003921">
    <property type="protein sequence ID" value="PCG65683.1"/>
    <property type="molecule type" value="Genomic_DNA"/>
</dbReference>
<dbReference type="Gene3D" id="2.10.70.10">
    <property type="entry name" value="Complement Module, domain 1"/>
    <property type="match status" value="2"/>
</dbReference>
<keyword evidence="3" id="KW-0732">Signal</keyword>
<dbReference type="SUPFAM" id="SSF57535">
    <property type="entry name" value="Complement control module/SCR domain"/>
    <property type="match status" value="1"/>
</dbReference>
<dbReference type="PROSITE" id="PS50923">
    <property type="entry name" value="SUSHI"/>
    <property type="match status" value="1"/>
</dbReference>
<dbReference type="SMART" id="SM00032">
    <property type="entry name" value="CCP"/>
    <property type="match status" value="2"/>
</dbReference>
<sequence length="367" mass="42337">MSIVFILLIFNIIGSLRARQPDIDINRIKLLPKEGFHSRPTNYHNLPTNYHSRRSIITDHYRRNDYDNYSSRFTELRPPMHIRYDAPSLTQEKTGKIYQPREDPRLFYQSDAYIKETNRKNLNNEVSSVYIGRGVVRADEVNRRRSLPIRLGDNESNNIDEDICVRCPPDRTLITKPGADRAKLQYPRIFSCSGRKASRHVRFVHMFGPKFGSLLKEGSHMVVGRITHKDEILQTCKMQIHVLVQTCVVPKYLVPHCDAENKACNFTCRDPKAEMRGQRKLTCGDDMRWSGHLPVCNARSWCHPPPPPEHGRVSCKGVTSPNGWGLNEGSSCRIRCARGWKWSSRSMAVCRRGSWTYDLGCLPKRTK</sequence>
<dbReference type="InterPro" id="IPR035976">
    <property type="entry name" value="Sushi/SCR/CCP_sf"/>
</dbReference>
<evidence type="ECO:0000256" key="3">
    <source>
        <dbReference type="SAM" id="SignalP"/>
    </source>
</evidence>
<protein>
    <recommendedName>
        <fullName evidence="4">Sushi domain-containing protein</fullName>
    </recommendedName>
</protein>